<dbReference type="InterPro" id="IPR004115">
    <property type="entry name" value="GAD-like_sf"/>
</dbReference>
<keyword evidence="2" id="KW-0436">Ligase</keyword>
<dbReference type="NCBIfam" id="TIGR00459">
    <property type="entry name" value="aspS_bact"/>
    <property type="match status" value="1"/>
</dbReference>
<dbReference type="InterPro" id="IPR006195">
    <property type="entry name" value="aa-tRNA-synth_II"/>
</dbReference>
<proteinExistence type="inferred from homology"/>
<evidence type="ECO:0000256" key="2">
    <source>
        <dbReference type="ARBA" id="ARBA00022598"/>
    </source>
</evidence>
<dbReference type="SUPFAM" id="SSF55681">
    <property type="entry name" value="Class II aaRS and biotin synthetases"/>
    <property type="match status" value="1"/>
</dbReference>
<keyword evidence="6" id="KW-0030">Aminoacyl-tRNA synthetase</keyword>
<keyword evidence="4" id="KW-0067">ATP-binding</keyword>
<dbReference type="CDD" id="cd04317">
    <property type="entry name" value="EcAspRS_like_N"/>
    <property type="match status" value="1"/>
</dbReference>
<keyword evidence="3" id="KW-0547">Nucleotide-binding</keyword>
<evidence type="ECO:0000313" key="10">
    <source>
        <dbReference type="Proteomes" id="UP001212152"/>
    </source>
</evidence>
<evidence type="ECO:0000256" key="6">
    <source>
        <dbReference type="ARBA" id="ARBA00023146"/>
    </source>
</evidence>
<evidence type="ECO:0000313" key="9">
    <source>
        <dbReference type="EMBL" id="KAJ3179584.1"/>
    </source>
</evidence>
<dbReference type="GO" id="GO:0006422">
    <property type="term" value="P:aspartyl-tRNA aminoacylation"/>
    <property type="evidence" value="ECO:0007669"/>
    <property type="project" value="TreeGrafter"/>
</dbReference>
<evidence type="ECO:0000256" key="3">
    <source>
        <dbReference type="ARBA" id="ARBA00022741"/>
    </source>
</evidence>
<comment type="caution">
    <text evidence="9">The sequence shown here is derived from an EMBL/GenBank/DDBJ whole genome shotgun (WGS) entry which is preliminary data.</text>
</comment>
<dbReference type="InterPro" id="IPR047089">
    <property type="entry name" value="Asp-tRNA-ligase_1_N"/>
</dbReference>
<evidence type="ECO:0000256" key="1">
    <source>
        <dbReference type="ARBA" id="ARBA00006303"/>
    </source>
</evidence>
<evidence type="ECO:0000256" key="4">
    <source>
        <dbReference type="ARBA" id="ARBA00022840"/>
    </source>
</evidence>
<sequence>MRRALQTQPRAPWPAPQPWRCSSAAAVRTFISRPPPPPRPLSAPNGPASTCSRRTFSSSAPRAWQQQPRSTSIANEDSSTTQPDTTVFSLAPGHPRTHKCGELRDTDVGSSVVLNGWSLAPRKIGASIAFLPVRDHSGTAQLVHELDPESSSSVQLREALLSLTPESIVCARGTVRSRPADAINPSQATGTVEVVLDSLEILNPAAQLPFSTAPLAPLPTEENRLKYRYVDLRRPALQRNIRLRALAATTIREFLNSRDFIEVETPLLFKSTPEGAREFLVPTRSKGQFYALPQSPQQYKQVLMSAGVDRYYQIAKCFRDESLGADRQPEFTQVDMEMSFAGMEDVMEVMEALVKKTWTTALGTQFDGAFPRITYDEAMRRFGSDKPDTRFGMEICDLTAELPDASGAGIAIEAFRIPRGSDMLTTKEMAKILDTVTQEAFPLLGGSVAPGDLVFVRVPTSESDKPWLAKAKFIGTDPAHVRTVLTATKALPGDIIVINRRVAGILGPHTPLGRARLLVSKTLAAANKLDLPPSRLDFLWVHSFPLFSPTRHPCPAGETPTYESTHHPFTAPTRETLTHLPHSPQHVLGQHYDLVLNGQEIGGGSVRIHDPRLQRTVFSHILQMSEDKVERDFGHLLAALGAGCPPHAGMALGFDRLVALLCGAASIRDVIAFPKLSGGDLFVESPAGVAREKLEEYHLVILQ</sequence>
<dbReference type="InterPro" id="IPR004524">
    <property type="entry name" value="Asp-tRNA-ligase_1"/>
</dbReference>
<organism evidence="9 10">
    <name type="scientific">Geranomyces variabilis</name>
    <dbReference type="NCBI Taxonomy" id="109894"/>
    <lineage>
        <taxon>Eukaryota</taxon>
        <taxon>Fungi</taxon>
        <taxon>Fungi incertae sedis</taxon>
        <taxon>Chytridiomycota</taxon>
        <taxon>Chytridiomycota incertae sedis</taxon>
        <taxon>Chytridiomycetes</taxon>
        <taxon>Spizellomycetales</taxon>
        <taxon>Powellomycetaceae</taxon>
        <taxon>Geranomyces</taxon>
    </lineage>
</organism>
<dbReference type="GO" id="GO:0004815">
    <property type="term" value="F:aspartate-tRNA ligase activity"/>
    <property type="evidence" value="ECO:0007669"/>
    <property type="project" value="TreeGrafter"/>
</dbReference>
<gene>
    <name evidence="9" type="ORF">HDU87_002790</name>
</gene>
<protein>
    <recommendedName>
        <fullName evidence="8">Aminoacyl-transfer RNA synthetases class-II family profile domain-containing protein</fullName>
    </recommendedName>
</protein>
<dbReference type="InterPro" id="IPR002312">
    <property type="entry name" value="Asp/Asn-tRNA-synth_IIb"/>
</dbReference>
<dbReference type="PROSITE" id="PS50862">
    <property type="entry name" value="AA_TRNA_LIGASE_II"/>
    <property type="match status" value="1"/>
</dbReference>
<feature type="compositionally biased region" description="Polar residues" evidence="7">
    <location>
        <begin position="47"/>
        <end position="88"/>
    </location>
</feature>
<dbReference type="GO" id="GO:0005739">
    <property type="term" value="C:mitochondrion"/>
    <property type="evidence" value="ECO:0007669"/>
    <property type="project" value="TreeGrafter"/>
</dbReference>
<dbReference type="InterPro" id="IPR004364">
    <property type="entry name" value="Aa-tRNA-synt_II"/>
</dbReference>
<dbReference type="Gene3D" id="2.40.50.140">
    <property type="entry name" value="Nucleic acid-binding proteins"/>
    <property type="match status" value="1"/>
</dbReference>
<dbReference type="HAMAP" id="MF_00044">
    <property type="entry name" value="Asp_tRNA_synth_type1"/>
    <property type="match status" value="1"/>
</dbReference>
<dbReference type="Pfam" id="PF00152">
    <property type="entry name" value="tRNA-synt_2"/>
    <property type="match status" value="1"/>
</dbReference>
<reference evidence="9" key="1">
    <citation type="submission" date="2020-05" db="EMBL/GenBank/DDBJ databases">
        <title>Phylogenomic resolution of chytrid fungi.</title>
        <authorList>
            <person name="Stajich J.E."/>
            <person name="Amses K."/>
            <person name="Simmons R."/>
            <person name="Seto K."/>
            <person name="Myers J."/>
            <person name="Bonds A."/>
            <person name="Quandt C.A."/>
            <person name="Barry K."/>
            <person name="Liu P."/>
            <person name="Grigoriev I."/>
            <person name="Longcore J.E."/>
            <person name="James T.Y."/>
        </authorList>
    </citation>
    <scope>NUCLEOTIDE SEQUENCE</scope>
    <source>
        <strain evidence="9">JEL0379</strain>
    </source>
</reference>
<dbReference type="Proteomes" id="UP001212152">
    <property type="component" value="Unassembled WGS sequence"/>
</dbReference>
<evidence type="ECO:0000256" key="7">
    <source>
        <dbReference type="SAM" id="MobiDB-lite"/>
    </source>
</evidence>
<dbReference type="Gene3D" id="3.30.930.10">
    <property type="entry name" value="Bira Bifunctional Protein, Domain 2"/>
    <property type="match status" value="1"/>
</dbReference>
<dbReference type="Gene3D" id="3.30.1360.30">
    <property type="entry name" value="GAD-like domain"/>
    <property type="match status" value="1"/>
</dbReference>
<evidence type="ECO:0000259" key="8">
    <source>
        <dbReference type="PROSITE" id="PS50862"/>
    </source>
</evidence>
<comment type="similarity">
    <text evidence="1">Belongs to the class-II aminoacyl-tRNA synthetase family. Type 1 subfamily.</text>
</comment>
<dbReference type="PRINTS" id="PR01042">
    <property type="entry name" value="TRNASYNTHASP"/>
</dbReference>
<feature type="region of interest" description="Disordered" evidence="7">
    <location>
        <begin position="24"/>
        <end position="103"/>
    </location>
</feature>
<dbReference type="SUPFAM" id="SSF50249">
    <property type="entry name" value="Nucleic acid-binding proteins"/>
    <property type="match status" value="1"/>
</dbReference>
<dbReference type="EMBL" id="JADGJQ010000020">
    <property type="protein sequence ID" value="KAJ3179584.1"/>
    <property type="molecule type" value="Genomic_DNA"/>
</dbReference>
<name>A0AAD5XT37_9FUNG</name>
<keyword evidence="10" id="KW-1185">Reference proteome</keyword>
<dbReference type="AlphaFoldDB" id="A0AAD5XT37"/>
<accession>A0AAD5XT37</accession>
<evidence type="ECO:0000256" key="5">
    <source>
        <dbReference type="ARBA" id="ARBA00022917"/>
    </source>
</evidence>
<keyword evidence="5" id="KW-0648">Protein biosynthesis</keyword>
<feature type="domain" description="Aminoacyl-transfer RNA synthetases class-II family profile" evidence="8">
    <location>
        <begin position="251"/>
        <end position="674"/>
    </location>
</feature>
<dbReference type="InterPro" id="IPR012340">
    <property type="entry name" value="NA-bd_OB-fold"/>
</dbReference>
<dbReference type="InterPro" id="IPR045864">
    <property type="entry name" value="aa-tRNA-synth_II/BPL/LPL"/>
</dbReference>
<dbReference type="GO" id="GO:0005524">
    <property type="term" value="F:ATP binding"/>
    <property type="evidence" value="ECO:0007669"/>
    <property type="project" value="UniProtKB-KW"/>
</dbReference>
<dbReference type="PANTHER" id="PTHR22594:SF5">
    <property type="entry name" value="ASPARTATE--TRNA LIGASE, MITOCHONDRIAL"/>
    <property type="match status" value="1"/>
</dbReference>
<dbReference type="PANTHER" id="PTHR22594">
    <property type="entry name" value="ASPARTYL/LYSYL-TRNA SYNTHETASE"/>
    <property type="match status" value="1"/>
</dbReference>
<dbReference type="NCBIfam" id="NF001750">
    <property type="entry name" value="PRK00476.1"/>
    <property type="match status" value="1"/>
</dbReference>